<dbReference type="AlphaFoldDB" id="A0A834FU40"/>
<dbReference type="Proteomes" id="UP000626092">
    <property type="component" value="Unassembled WGS sequence"/>
</dbReference>
<gene>
    <name evidence="2" type="ORF">RHSIM_RhsimUnG0225300</name>
</gene>
<dbReference type="EMBL" id="WJXA01000490">
    <property type="protein sequence ID" value="KAF7112477.1"/>
    <property type="molecule type" value="Genomic_DNA"/>
</dbReference>
<dbReference type="SUPFAM" id="SSF49447">
    <property type="entry name" value="Second domain of Mu2 adaptin subunit (ap50) of ap2 adaptor"/>
    <property type="match status" value="1"/>
</dbReference>
<evidence type="ECO:0000259" key="1">
    <source>
        <dbReference type="PROSITE" id="PS51072"/>
    </source>
</evidence>
<organism evidence="2 3">
    <name type="scientific">Rhododendron simsii</name>
    <name type="common">Sims's rhododendron</name>
    <dbReference type="NCBI Taxonomy" id="118357"/>
    <lineage>
        <taxon>Eukaryota</taxon>
        <taxon>Viridiplantae</taxon>
        <taxon>Streptophyta</taxon>
        <taxon>Embryophyta</taxon>
        <taxon>Tracheophyta</taxon>
        <taxon>Spermatophyta</taxon>
        <taxon>Magnoliopsida</taxon>
        <taxon>eudicotyledons</taxon>
        <taxon>Gunneridae</taxon>
        <taxon>Pentapetalae</taxon>
        <taxon>asterids</taxon>
        <taxon>Ericales</taxon>
        <taxon>Ericaceae</taxon>
        <taxon>Ericoideae</taxon>
        <taxon>Rhodoreae</taxon>
        <taxon>Rhododendron</taxon>
    </lineage>
</organism>
<keyword evidence="3" id="KW-1185">Reference proteome</keyword>
<sequence length="169" mass="19309">MSAKASLCYVCFMCVRFAQFEKDHTISFIQPLGICDLMTYRLSNEDKRPPVWVEAQVERHSTGRVEMVVKTKNQFRELRNRFKELIENFSVQIHVPLPSDATNPSVQTSIGSASYAPEEYMLRTDFKLPSITSEEAALDRKAPITVQFEIPGFSVSRIKVRSPELLFAT</sequence>
<evidence type="ECO:0000313" key="3">
    <source>
        <dbReference type="Proteomes" id="UP000626092"/>
    </source>
</evidence>
<dbReference type="Pfam" id="PF00928">
    <property type="entry name" value="Adap_comp_sub"/>
    <property type="match status" value="1"/>
</dbReference>
<comment type="caution">
    <text evidence="2">The sequence shown here is derived from an EMBL/GenBank/DDBJ whole genome shotgun (WGS) entry which is preliminary data.</text>
</comment>
<proteinExistence type="predicted"/>
<dbReference type="OrthoDB" id="1871687at2759"/>
<dbReference type="InterPro" id="IPR036168">
    <property type="entry name" value="AP2_Mu_C_sf"/>
</dbReference>
<evidence type="ECO:0000313" key="2">
    <source>
        <dbReference type="EMBL" id="KAF7112477.1"/>
    </source>
</evidence>
<protein>
    <recommendedName>
        <fullName evidence="1">MHD domain-containing protein</fullName>
    </recommendedName>
</protein>
<dbReference type="InterPro" id="IPR050431">
    <property type="entry name" value="Adaptor_comp_med_subunit"/>
</dbReference>
<accession>A0A834FU40</accession>
<name>A0A834FU40_RHOSS</name>
<dbReference type="InterPro" id="IPR028565">
    <property type="entry name" value="MHD"/>
</dbReference>
<feature type="domain" description="MHD" evidence="1">
    <location>
        <begin position="1"/>
        <end position="169"/>
    </location>
</feature>
<reference evidence="2" key="1">
    <citation type="submission" date="2019-11" db="EMBL/GenBank/DDBJ databases">
        <authorList>
            <person name="Liu Y."/>
            <person name="Hou J."/>
            <person name="Li T.-Q."/>
            <person name="Guan C.-H."/>
            <person name="Wu X."/>
            <person name="Wu H.-Z."/>
            <person name="Ling F."/>
            <person name="Zhang R."/>
            <person name="Shi X.-G."/>
            <person name="Ren J.-P."/>
            <person name="Chen E.-F."/>
            <person name="Sun J.-M."/>
        </authorList>
    </citation>
    <scope>NUCLEOTIDE SEQUENCE</scope>
    <source>
        <strain evidence="2">Adult_tree_wgs_1</strain>
        <tissue evidence="2">Leaves</tissue>
    </source>
</reference>
<dbReference type="Gene3D" id="2.60.40.1170">
    <property type="entry name" value="Mu homology domain, subdomain B"/>
    <property type="match status" value="1"/>
</dbReference>
<dbReference type="PROSITE" id="PS51072">
    <property type="entry name" value="MHD"/>
    <property type="match status" value="1"/>
</dbReference>
<dbReference type="PANTHER" id="PTHR10529">
    <property type="entry name" value="AP COMPLEX SUBUNIT MU"/>
    <property type="match status" value="1"/>
</dbReference>